<keyword evidence="1" id="KW-0805">Transcription regulation</keyword>
<feature type="region of interest" description="Disordered" evidence="5">
    <location>
        <begin position="1"/>
        <end position="55"/>
    </location>
</feature>
<gene>
    <name evidence="7" type="ORF">FM125_04005</name>
</gene>
<dbReference type="PROSITE" id="PS50977">
    <property type="entry name" value="HTH_TETR_2"/>
    <property type="match status" value="1"/>
</dbReference>
<evidence type="ECO:0000313" key="8">
    <source>
        <dbReference type="Proteomes" id="UP000196230"/>
    </source>
</evidence>
<dbReference type="PANTHER" id="PTHR30055:SF234">
    <property type="entry name" value="HTH-TYPE TRANSCRIPTIONAL REGULATOR BETI"/>
    <property type="match status" value="1"/>
</dbReference>
<evidence type="ECO:0000313" key="7">
    <source>
        <dbReference type="EMBL" id="SJN22158.1"/>
    </source>
</evidence>
<dbReference type="Pfam" id="PF17932">
    <property type="entry name" value="TetR_C_24"/>
    <property type="match status" value="1"/>
</dbReference>
<feature type="DNA-binding region" description="H-T-H motif" evidence="4">
    <location>
        <begin position="78"/>
        <end position="97"/>
    </location>
</feature>
<dbReference type="EMBL" id="FUKP01000023">
    <property type="protein sequence ID" value="SJN22158.1"/>
    <property type="molecule type" value="Genomic_DNA"/>
</dbReference>
<sequence length="240" mass="25410">MSPQTAASHDDGTRLGEPLTGVRPVVSRPMPGEPGGGPRAASAGSGGPARRGRPGYDRQTLMAVCVDVFIRHGYDATSMGMLAKHLGISKSAIYHHVDSKEAILEQALDDALGALEAAFDAVEAGGGSAGERVEAAVRGTLQALADHMPQVTLLLRLRGNSDVELRAMERRRTITRRLGGLLEAGQAEGTVRDDVTPRNLARLTLGMINSIVDWFRPDGPHTVQDMVHSVTGVVLRGVRG</sequence>
<protein>
    <submittedName>
        <fullName evidence="7">Transcriptional regulator, TetR family</fullName>
    </submittedName>
</protein>
<dbReference type="PRINTS" id="PR00455">
    <property type="entry name" value="HTHTETR"/>
</dbReference>
<organism evidence="7 8">
    <name type="scientific">Micrococcus lylae</name>
    <dbReference type="NCBI Taxonomy" id="1273"/>
    <lineage>
        <taxon>Bacteria</taxon>
        <taxon>Bacillati</taxon>
        <taxon>Actinomycetota</taxon>
        <taxon>Actinomycetes</taxon>
        <taxon>Micrococcales</taxon>
        <taxon>Micrococcaceae</taxon>
        <taxon>Micrococcus</taxon>
    </lineage>
</organism>
<dbReference type="AlphaFoldDB" id="A0A1R4IR01"/>
<dbReference type="Pfam" id="PF00440">
    <property type="entry name" value="TetR_N"/>
    <property type="match status" value="1"/>
</dbReference>
<evidence type="ECO:0000256" key="1">
    <source>
        <dbReference type="ARBA" id="ARBA00023015"/>
    </source>
</evidence>
<dbReference type="SUPFAM" id="SSF46689">
    <property type="entry name" value="Homeodomain-like"/>
    <property type="match status" value="1"/>
</dbReference>
<dbReference type="Proteomes" id="UP000196230">
    <property type="component" value="Unassembled WGS sequence"/>
</dbReference>
<accession>A0A1R4IR01</accession>
<dbReference type="InterPro" id="IPR009057">
    <property type="entry name" value="Homeodomain-like_sf"/>
</dbReference>
<dbReference type="PANTHER" id="PTHR30055">
    <property type="entry name" value="HTH-TYPE TRANSCRIPTIONAL REGULATOR RUTR"/>
    <property type="match status" value="1"/>
</dbReference>
<reference evidence="7 8" key="1">
    <citation type="submission" date="2017-02" db="EMBL/GenBank/DDBJ databases">
        <authorList>
            <person name="Peterson S.W."/>
        </authorList>
    </citation>
    <scope>NUCLEOTIDE SEQUENCE [LARGE SCALE GENOMIC DNA]</scope>
    <source>
        <strain evidence="7 8">2B3F</strain>
    </source>
</reference>
<keyword evidence="3" id="KW-0804">Transcription</keyword>
<dbReference type="InterPro" id="IPR001647">
    <property type="entry name" value="HTH_TetR"/>
</dbReference>
<feature type="domain" description="HTH tetR-type" evidence="6">
    <location>
        <begin position="55"/>
        <end position="115"/>
    </location>
</feature>
<keyword evidence="2 4" id="KW-0238">DNA-binding</keyword>
<dbReference type="Gene3D" id="1.10.10.60">
    <property type="entry name" value="Homeodomain-like"/>
    <property type="match status" value="1"/>
</dbReference>
<dbReference type="InterPro" id="IPR050109">
    <property type="entry name" value="HTH-type_TetR-like_transc_reg"/>
</dbReference>
<evidence type="ECO:0000259" key="6">
    <source>
        <dbReference type="PROSITE" id="PS50977"/>
    </source>
</evidence>
<evidence type="ECO:0000256" key="4">
    <source>
        <dbReference type="PROSITE-ProRule" id="PRU00335"/>
    </source>
</evidence>
<evidence type="ECO:0000256" key="5">
    <source>
        <dbReference type="SAM" id="MobiDB-lite"/>
    </source>
</evidence>
<proteinExistence type="predicted"/>
<dbReference type="GO" id="GO:0000976">
    <property type="term" value="F:transcription cis-regulatory region binding"/>
    <property type="evidence" value="ECO:0007669"/>
    <property type="project" value="TreeGrafter"/>
</dbReference>
<evidence type="ECO:0000256" key="2">
    <source>
        <dbReference type="ARBA" id="ARBA00023125"/>
    </source>
</evidence>
<dbReference type="Gene3D" id="1.10.357.10">
    <property type="entry name" value="Tetracycline Repressor, domain 2"/>
    <property type="match status" value="1"/>
</dbReference>
<dbReference type="InterPro" id="IPR036271">
    <property type="entry name" value="Tet_transcr_reg_TetR-rel_C_sf"/>
</dbReference>
<dbReference type="SUPFAM" id="SSF48498">
    <property type="entry name" value="Tetracyclin repressor-like, C-terminal domain"/>
    <property type="match status" value="1"/>
</dbReference>
<name>A0A1R4IR01_9MICC</name>
<feature type="compositionally biased region" description="Gly residues" evidence="5">
    <location>
        <begin position="33"/>
        <end position="49"/>
    </location>
</feature>
<dbReference type="GO" id="GO:0003700">
    <property type="term" value="F:DNA-binding transcription factor activity"/>
    <property type="evidence" value="ECO:0007669"/>
    <property type="project" value="TreeGrafter"/>
</dbReference>
<evidence type="ECO:0000256" key="3">
    <source>
        <dbReference type="ARBA" id="ARBA00023163"/>
    </source>
</evidence>
<dbReference type="InterPro" id="IPR041490">
    <property type="entry name" value="KstR2_TetR_C"/>
</dbReference>